<evidence type="ECO:0000256" key="2">
    <source>
        <dbReference type="ARBA" id="ARBA00009549"/>
    </source>
</evidence>
<proteinExistence type="inferred from homology"/>
<evidence type="ECO:0000256" key="4">
    <source>
        <dbReference type="ARBA" id="ARBA00022618"/>
    </source>
</evidence>
<dbReference type="STRING" id="644223.C4R5Y6"/>
<evidence type="ECO:0000259" key="8">
    <source>
        <dbReference type="Pfam" id="PF12348"/>
    </source>
</evidence>
<feature type="region of interest" description="Disordered" evidence="7">
    <location>
        <begin position="619"/>
        <end position="658"/>
    </location>
</feature>
<dbReference type="InterPro" id="IPR024395">
    <property type="entry name" value="CLASP_N_dom"/>
</dbReference>
<dbReference type="PANTHER" id="PTHR21567:SF9">
    <property type="entry name" value="CLIP-ASSOCIATING PROTEIN"/>
    <property type="match status" value="1"/>
</dbReference>
<dbReference type="GO" id="GO:0090307">
    <property type="term" value="P:mitotic spindle assembly"/>
    <property type="evidence" value="ECO:0007669"/>
    <property type="project" value="TreeGrafter"/>
</dbReference>
<dbReference type="GeneID" id="8200267"/>
<keyword evidence="10" id="KW-1185">Reference proteome</keyword>
<dbReference type="eggNOG" id="ENOG502QT5T">
    <property type="taxonomic scope" value="Eukaryota"/>
</dbReference>
<dbReference type="FunCoup" id="C4R5Y6">
    <property type="interactions" value="152"/>
</dbReference>
<evidence type="ECO:0000256" key="7">
    <source>
        <dbReference type="SAM" id="MobiDB-lite"/>
    </source>
</evidence>
<evidence type="ECO:0000256" key="1">
    <source>
        <dbReference type="ARBA" id="ARBA00004186"/>
    </source>
</evidence>
<dbReference type="InterPro" id="IPR011989">
    <property type="entry name" value="ARM-like"/>
</dbReference>
<reference evidence="9 10" key="1">
    <citation type="journal article" date="2009" name="Nat. Biotechnol.">
        <title>Genome sequence of the recombinant protein production host Pichia pastoris.</title>
        <authorList>
            <person name="De Schutter K."/>
            <person name="Lin Y.C."/>
            <person name="Tiels P."/>
            <person name="Van Hecke A."/>
            <person name="Glinka S."/>
            <person name="Weber-Lehmann J."/>
            <person name="Rouze P."/>
            <person name="Van de Peer Y."/>
            <person name="Callewaert N."/>
        </authorList>
    </citation>
    <scope>NUCLEOTIDE SEQUENCE [LARGE SCALE GENOMIC DNA]</scope>
    <source>
        <strain evidence="10">GS115 / ATCC 20864</strain>
    </source>
</reference>
<dbReference type="GO" id="GO:1990023">
    <property type="term" value="C:mitotic spindle midzone"/>
    <property type="evidence" value="ECO:0007669"/>
    <property type="project" value="TreeGrafter"/>
</dbReference>
<dbReference type="GO" id="GO:0008017">
    <property type="term" value="F:microtubule binding"/>
    <property type="evidence" value="ECO:0007669"/>
    <property type="project" value="TreeGrafter"/>
</dbReference>
<dbReference type="KEGG" id="ppa:PAS_chr3_0913"/>
<feature type="domain" description="CLASP N-terminal" evidence="8">
    <location>
        <begin position="336"/>
        <end position="562"/>
    </location>
</feature>
<dbReference type="GO" id="GO:0005815">
    <property type="term" value="C:microtubule organizing center"/>
    <property type="evidence" value="ECO:0007669"/>
    <property type="project" value="TreeGrafter"/>
</dbReference>
<evidence type="ECO:0000313" key="9">
    <source>
        <dbReference type="EMBL" id="CAY70972.1"/>
    </source>
</evidence>
<keyword evidence="5" id="KW-0493">Microtubule</keyword>
<dbReference type="GO" id="GO:0005881">
    <property type="term" value="C:cytoplasmic microtubule"/>
    <property type="evidence" value="ECO:0007669"/>
    <property type="project" value="TreeGrafter"/>
</dbReference>
<evidence type="ECO:0000256" key="6">
    <source>
        <dbReference type="ARBA" id="ARBA00022776"/>
    </source>
</evidence>
<dbReference type="GO" id="GO:0060172">
    <property type="term" value="P:astral microtubule depolymerization"/>
    <property type="evidence" value="ECO:0007669"/>
    <property type="project" value="TreeGrafter"/>
</dbReference>
<gene>
    <name evidence="9" type="ordered locus">PAS_chr3_0913</name>
</gene>
<dbReference type="GO" id="GO:0051301">
    <property type="term" value="P:cell division"/>
    <property type="evidence" value="ECO:0007669"/>
    <property type="project" value="UniProtKB-KW"/>
</dbReference>
<dbReference type="SUPFAM" id="SSF48371">
    <property type="entry name" value="ARM repeat"/>
    <property type="match status" value="1"/>
</dbReference>
<feature type="domain" description="CLASP N-terminal" evidence="8">
    <location>
        <begin position="13"/>
        <end position="203"/>
    </location>
</feature>
<dbReference type="Proteomes" id="UP000000314">
    <property type="component" value="Chromosome 3"/>
</dbReference>
<dbReference type="Gene3D" id="1.25.10.10">
    <property type="entry name" value="Leucine-rich Repeat Variant"/>
    <property type="match status" value="2"/>
</dbReference>
<dbReference type="GO" id="GO:0005876">
    <property type="term" value="C:spindle microtubule"/>
    <property type="evidence" value="ECO:0007669"/>
    <property type="project" value="TreeGrafter"/>
</dbReference>
<accession>C4R5Y6</accession>
<protein>
    <recommendedName>
        <fullName evidence="3">Protein STU1</fullName>
    </recommendedName>
</protein>
<dbReference type="OrthoDB" id="46159at2759"/>
<evidence type="ECO:0000256" key="3">
    <source>
        <dbReference type="ARBA" id="ARBA00016012"/>
    </source>
</evidence>
<comment type="similarity">
    <text evidence="2">Belongs to the CLASP family.</text>
</comment>
<evidence type="ECO:0000313" key="10">
    <source>
        <dbReference type="Proteomes" id="UP000000314"/>
    </source>
</evidence>
<keyword evidence="4" id="KW-0132">Cell division</keyword>
<dbReference type="RefSeq" id="XP_002493151.1">
    <property type="nucleotide sequence ID" value="XM_002493106.1"/>
</dbReference>
<feature type="compositionally biased region" description="Polar residues" evidence="7">
    <location>
        <begin position="633"/>
        <end position="658"/>
    </location>
</feature>
<keyword evidence="6" id="KW-0498">Mitosis</keyword>
<dbReference type="InParanoid" id="C4R5Y6"/>
<dbReference type="OMA" id="AKECYWC"/>
<comment type="subcellular location">
    <subcellularLocation>
        <location evidence="1">Cytoplasm</location>
        <location evidence="1">Cytoskeleton</location>
        <location evidence="1">Spindle</location>
    </subcellularLocation>
</comment>
<evidence type="ECO:0000256" key="5">
    <source>
        <dbReference type="ARBA" id="ARBA00022701"/>
    </source>
</evidence>
<dbReference type="Pfam" id="PF12348">
    <property type="entry name" value="CLASP_N"/>
    <property type="match status" value="2"/>
</dbReference>
<dbReference type="HOGENOM" id="CLU_261691_0_0_1"/>
<name>C4R5Y6_KOMPG</name>
<organism evidence="9 10">
    <name type="scientific">Komagataella phaffii (strain GS115 / ATCC 20864)</name>
    <name type="common">Yeast</name>
    <name type="synonym">Pichia pastoris</name>
    <dbReference type="NCBI Taxonomy" id="644223"/>
    <lineage>
        <taxon>Eukaryota</taxon>
        <taxon>Fungi</taxon>
        <taxon>Dikarya</taxon>
        <taxon>Ascomycota</taxon>
        <taxon>Saccharomycotina</taxon>
        <taxon>Pichiomycetes</taxon>
        <taxon>Pichiales</taxon>
        <taxon>Pichiaceae</taxon>
        <taxon>Komagataella</taxon>
    </lineage>
</organism>
<dbReference type="InterPro" id="IPR016024">
    <property type="entry name" value="ARM-type_fold"/>
</dbReference>
<dbReference type="EMBL" id="FN392321">
    <property type="protein sequence ID" value="CAY70972.1"/>
    <property type="molecule type" value="Genomic_DNA"/>
</dbReference>
<keyword evidence="6" id="KW-0131">Cell cycle</keyword>
<dbReference type="PANTHER" id="PTHR21567">
    <property type="entry name" value="CLASP"/>
    <property type="match status" value="1"/>
</dbReference>
<sequence length="1306" mass="147120">MNNDAQELYNAVIDSNISYTEMLINKFKTHVKKDFVNLANVPKYFECLTIAINKQENENTSIPILAFSTLCHLVKRVSMQDANVLKIIDYFALPVLIGKLDHPKTAVKNSAKKAIKVYWESCPMEVETAIRDHGLMSNESGVVLESLLLLLDMVSTNVQSFTFKPFTSKVVRILKSPKLELQNASKQLLIEFFTNCPNKAAAIDLAKELVKEDVREDVSKDLLESIEPRLVDEYKLLKQESVENNFVSAGSVAIKSSLPPSSLKTNTVRRIKSKPSIAKLRNPPVAAPPKSTLHHSSFTLTSQSSSLSAFLNTLEGYALEPNVAIHNISDLESFTRELSTYDSKFEGKETELNWRGREQAMIFLRSTLRGNAPQDYPHELSQCIRLMLESISKAIMSLRTTLCSNGCQLVKEASIILNTHLDSFTIDHISTTLFRQCSATKRITSMTSMASISGILSNCILTSKLITLIQNASTEKNPQPRLYSAIWATILLYRYTDNESAVFESNGLVEFISKILLRNLPDQSAEVRENMRELFWRLHALYPEASDVVFNRLDNNVKKALQRMKVKSQDEFKLKHSSQSVKSVDHRQFSKESESAKAESLLELGKPSRVSTSNKLQLLSSQKPHSSLGVRHSSGNESQRSSTEVTTTKVPQSAEPVSTVFQGLTTESSMGSQKKTAIEPNTPSPQTFENIFNLLSSSSVLAQKEGISLLRFSLLMNETLPAKLETLVNSISINDPTVLIPLLAKDTIARLCKFTSLRSVLRMAVIALESNANFKENFLMESFVEQLSNFVDNNEVCSEVIHTLQTCNDIRYESNARISMQIIKFKQPLILFHAQFLLLFLERHDISDNYLTTLVETLLQNFDTIKDVEDQSSLSAIILLIKLLKSINIEVFNSCVGRLPSYSQSELNQAISSGRGKQRSLSAEDDEQMLDYGYDVEQLERSLEMTMINPQKANMPPLENVDIKGDMTMIVPNMNSRDDTKVIEGTKELTSQLNFSAATVATSSNSHGDSVGGTSKTSVSNEGLQNIIEKSDPFHKQSNEVIEIYEDAGHHLENKIQQVSMLDTMDSWFDFELQKFSVVYAKSQIEQVEDFVKDTDLTAISNLDLLNLTPQSFYETIYHLRTTPIAQMEPVEKIVDKILLFLEQANRNEIGKESIMMVVSLLKQCCVLGFVKDLVRLWTVILSLFNEVEDFLDELYFASQSLANHINDPSVMIESLNEKENPVKLCFILSTLMRVELKDDVESDQALLMIRHLGPLLSHTDVSVRKYATQLYASINFTHSTKLKSFLEELTPTQRQLVEYYKDNIK</sequence>